<evidence type="ECO:0000313" key="5">
    <source>
        <dbReference type="Proteomes" id="UP001187531"/>
    </source>
</evidence>
<evidence type="ECO:0000256" key="3">
    <source>
        <dbReference type="ARBA" id="ARBA00023242"/>
    </source>
</evidence>
<dbReference type="EMBL" id="JAVRJZ010000016">
    <property type="protein sequence ID" value="KAK2710821.1"/>
    <property type="molecule type" value="Genomic_DNA"/>
</dbReference>
<proteinExistence type="inferred from homology"/>
<reference evidence="4" key="1">
    <citation type="submission" date="2023-07" db="EMBL/GenBank/DDBJ databases">
        <title>Chromosome-level genome assembly of Artemia franciscana.</title>
        <authorList>
            <person name="Jo E."/>
        </authorList>
    </citation>
    <scope>NUCLEOTIDE SEQUENCE</scope>
    <source>
        <tissue evidence="4">Whole body</tissue>
    </source>
</reference>
<accession>A0AA88HS18</accession>
<dbReference type="Proteomes" id="UP001187531">
    <property type="component" value="Unassembled WGS sequence"/>
</dbReference>
<dbReference type="InterPro" id="IPR016024">
    <property type="entry name" value="ARM-type_fold"/>
</dbReference>
<comment type="similarity">
    <text evidence="2">Belongs to the MYBBP1A family.</text>
</comment>
<comment type="subcellular location">
    <subcellularLocation>
        <location evidence="1">Nucleus</location>
    </subcellularLocation>
</comment>
<keyword evidence="3" id="KW-0539">Nucleus</keyword>
<dbReference type="GO" id="GO:0003714">
    <property type="term" value="F:transcription corepressor activity"/>
    <property type="evidence" value="ECO:0007669"/>
    <property type="project" value="TreeGrafter"/>
</dbReference>
<organism evidence="4 5">
    <name type="scientific">Artemia franciscana</name>
    <name type="common">Brine shrimp</name>
    <name type="synonym">Artemia sanfranciscana</name>
    <dbReference type="NCBI Taxonomy" id="6661"/>
    <lineage>
        <taxon>Eukaryota</taxon>
        <taxon>Metazoa</taxon>
        <taxon>Ecdysozoa</taxon>
        <taxon>Arthropoda</taxon>
        <taxon>Crustacea</taxon>
        <taxon>Branchiopoda</taxon>
        <taxon>Anostraca</taxon>
        <taxon>Artemiidae</taxon>
        <taxon>Artemia</taxon>
    </lineage>
</organism>
<dbReference type="PANTHER" id="PTHR13213">
    <property type="entry name" value="MYB-BINDING PROTEIN 1A FAMILY MEMBER"/>
    <property type="match status" value="1"/>
</dbReference>
<evidence type="ECO:0000256" key="1">
    <source>
        <dbReference type="ARBA" id="ARBA00004123"/>
    </source>
</evidence>
<keyword evidence="5" id="KW-1185">Reference proteome</keyword>
<dbReference type="GO" id="GO:0005730">
    <property type="term" value="C:nucleolus"/>
    <property type="evidence" value="ECO:0007669"/>
    <property type="project" value="InterPro"/>
</dbReference>
<name>A0AA88HS18_ARTSF</name>
<dbReference type="GO" id="GO:0043565">
    <property type="term" value="F:sequence-specific DNA binding"/>
    <property type="evidence" value="ECO:0007669"/>
    <property type="project" value="TreeGrafter"/>
</dbReference>
<dbReference type="PANTHER" id="PTHR13213:SF2">
    <property type="entry name" value="MYB-BINDING PROTEIN 1A"/>
    <property type="match status" value="1"/>
</dbReference>
<dbReference type="GO" id="GO:0003723">
    <property type="term" value="F:RNA binding"/>
    <property type="evidence" value="ECO:0007669"/>
    <property type="project" value="TreeGrafter"/>
</dbReference>
<gene>
    <name evidence="4" type="ORF">QYM36_012116</name>
</gene>
<dbReference type="Pfam" id="PF04931">
    <property type="entry name" value="DNA_pol_phi"/>
    <property type="match status" value="1"/>
</dbReference>
<protein>
    <submittedName>
        <fullName evidence="4">Uncharacterized protein</fullName>
    </submittedName>
</protein>
<dbReference type="AlphaFoldDB" id="A0AA88HS18"/>
<comment type="caution">
    <text evidence="4">The sequence shown here is derived from an EMBL/GenBank/DDBJ whole genome shotgun (WGS) entry which is preliminary data.</text>
</comment>
<dbReference type="InterPro" id="IPR007015">
    <property type="entry name" value="DNA_pol_V/MYBBP1A"/>
</dbReference>
<dbReference type="SUPFAM" id="SSF48371">
    <property type="entry name" value="ARM repeat"/>
    <property type="match status" value="1"/>
</dbReference>
<sequence>MTAREVDEKTLNLFWELKAEDKKKQKACINKLSGIIRGLLQNKKEKEVPDKAKYCINRLFKGLAAGSDSSRHGFYECLKTVVNSKHLLPVKYFQDAAKDQLHTTGVMTKNEVTDFKRGQILANRLIAESEKTGEEAVGSLVAEIAVVGSKKHTLASEAAKAVLAVFDKISASTFENEVWPSLQPLVCVPMEKQSATRFEIMFKCQERFPTLISLKVLRYTVGCSQLLGPETYPFLIKFLLNCDSPTFADSLYSRLEATDKLPEFIVAIKESLGNPGKADDEGLRSFILSVIRKGHPSILSEILCSSSLLELLTKKTKTNEKHLEKITSVVRGKIADSGEDIQWAVSKSLIKAAKEMRIGAQENPITIIEPLYPTRDIVNLEYSEKSELEPVSIAIPEVLAEVVKVNKTQASSNLPSIGSALFESLQTPDHSRCITCDIPTEEDRPSNTVLVKDDITVCVLQ</sequence>
<evidence type="ECO:0000313" key="4">
    <source>
        <dbReference type="EMBL" id="KAK2710821.1"/>
    </source>
</evidence>
<evidence type="ECO:0000256" key="2">
    <source>
        <dbReference type="ARBA" id="ARBA00006809"/>
    </source>
</evidence>